<dbReference type="FunFam" id="3.10.580.10:FF:000002">
    <property type="entry name" value="Magnesium/cobalt efflux protein CorC"/>
    <property type="match status" value="1"/>
</dbReference>
<dbReference type="OrthoDB" id="9798188at2"/>
<keyword evidence="4 10" id="KW-0812">Transmembrane</keyword>
<keyword evidence="15" id="KW-1185">Reference proteome</keyword>
<dbReference type="SMART" id="SM01091">
    <property type="entry name" value="CorC_HlyC"/>
    <property type="match status" value="1"/>
</dbReference>
<dbReference type="InterPro" id="IPR046342">
    <property type="entry name" value="CBS_dom_sf"/>
</dbReference>
<evidence type="ECO:0000256" key="7">
    <source>
        <dbReference type="ARBA" id="ARBA00023122"/>
    </source>
</evidence>
<keyword evidence="5" id="KW-0677">Repeat</keyword>
<dbReference type="PROSITE" id="PS51371">
    <property type="entry name" value="CBS"/>
    <property type="match status" value="2"/>
</dbReference>
<dbReference type="Proteomes" id="UP000199400">
    <property type="component" value="Unassembled WGS sequence"/>
</dbReference>
<dbReference type="InterPro" id="IPR044751">
    <property type="entry name" value="Ion_transp-like_CBS"/>
</dbReference>
<dbReference type="Pfam" id="PF03471">
    <property type="entry name" value="CorC_HlyC"/>
    <property type="match status" value="1"/>
</dbReference>
<dbReference type="SMART" id="SM00116">
    <property type="entry name" value="CBS"/>
    <property type="match status" value="2"/>
</dbReference>
<sequence length="428" mass="46107">MSDADVLGLLIVVLCLAASMFFSGSETAITSLDAHKAKRLVEDGGRQGRVAAFWVREPVRVLSTILVGNNIANTLMGAVVTALAIRHLEGGPWGGWAVGVAVFVTTVMLLILGEITPKALGRIYSERLALPALWVLRGLSKLMAPALWLLTAVTGVIVRRFEPKEGASGGSKVTSDDIGYLVQVGQREGSIDPGQAMLLAGIVRFEAKIVRDIMIPASRIIAVNLAWTVAQVREVALRSGHSRLPVYEGQPGNIKGVLHIKQLVDLADNERLARVVRQPVFVSQTMRLHDLLQRFKEQRVHLAIVVDDAGDAVGIVSLEDVLEQIVGQIFDESDRAPLTPVPDVSGAVIVEGQDSLTRVEERLNVELTDVEGVISVGDLLTHLAGQIPIAGSVFVWEGLRFGVLEADARHVIRVRVEPTGGDEADDDD</sequence>
<dbReference type="Pfam" id="PF01595">
    <property type="entry name" value="CNNM"/>
    <property type="match status" value="1"/>
</dbReference>
<evidence type="ECO:0000256" key="8">
    <source>
        <dbReference type="ARBA" id="ARBA00023136"/>
    </source>
</evidence>
<dbReference type="PANTHER" id="PTHR22777">
    <property type="entry name" value="HEMOLYSIN-RELATED"/>
    <property type="match status" value="1"/>
</dbReference>
<protein>
    <submittedName>
        <fullName evidence="14">Hemolysin, contains CBS domains</fullName>
    </submittedName>
</protein>
<dbReference type="CDD" id="cd04590">
    <property type="entry name" value="CBS_pair_CorC_HlyC_assoc"/>
    <property type="match status" value="1"/>
</dbReference>
<evidence type="ECO:0000259" key="12">
    <source>
        <dbReference type="PROSITE" id="PS51371"/>
    </source>
</evidence>
<dbReference type="InterPro" id="IPR000644">
    <property type="entry name" value="CBS_dom"/>
</dbReference>
<evidence type="ECO:0000256" key="3">
    <source>
        <dbReference type="ARBA" id="ARBA00022475"/>
    </source>
</evidence>
<accession>A0A1I1W811</accession>
<proteinExistence type="inferred from homology"/>
<dbReference type="Pfam" id="PF00571">
    <property type="entry name" value="CBS"/>
    <property type="match status" value="2"/>
</dbReference>
<dbReference type="InterPro" id="IPR016169">
    <property type="entry name" value="FAD-bd_PCMH_sub2"/>
</dbReference>
<evidence type="ECO:0000256" key="11">
    <source>
        <dbReference type="SAM" id="Phobius"/>
    </source>
</evidence>
<evidence type="ECO:0000313" key="14">
    <source>
        <dbReference type="EMBL" id="SFD91315.1"/>
    </source>
</evidence>
<dbReference type="SUPFAM" id="SSF56176">
    <property type="entry name" value="FAD-binding/transporter-associated domain-like"/>
    <property type="match status" value="1"/>
</dbReference>
<dbReference type="RefSeq" id="WP_096325934.1">
    <property type="nucleotide sequence ID" value="NZ_FOMX01000006.1"/>
</dbReference>
<dbReference type="SUPFAM" id="SSF54631">
    <property type="entry name" value="CBS-domain pair"/>
    <property type="match status" value="1"/>
</dbReference>
<dbReference type="STRING" id="54.SAMN02745121_02154"/>
<feature type="domain" description="CBS" evidence="12">
    <location>
        <begin position="214"/>
        <end position="274"/>
    </location>
</feature>
<dbReference type="PROSITE" id="PS51846">
    <property type="entry name" value="CNNM"/>
    <property type="match status" value="1"/>
</dbReference>
<dbReference type="InterPro" id="IPR036318">
    <property type="entry name" value="FAD-bd_PCMH-like_sf"/>
</dbReference>
<dbReference type="InterPro" id="IPR005170">
    <property type="entry name" value="Transptr-assoc_dom"/>
</dbReference>
<keyword evidence="7 9" id="KW-0129">CBS domain</keyword>
<evidence type="ECO:0000313" key="15">
    <source>
        <dbReference type="Proteomes" id="UP000199400"/>
    </source>
</evidence>
<comment type="similarity">
    <text evidence="2">Belongs to the UPF0053 family.</text>
</comment>
<dbReference type="Gene3D" id="3.30.465.10">
    <property type="match status" value="1"/>
</dbReference>
<dbReference type="AlphaFoldDB" id="A0A1I1W811"/>
<evidence type="ECO:0000256" key="5">
    <source>
        <dbReference type="ARBA" id="ARBA00022737"/>
    </source>
</evidence>
<feature type="domain" description="CNNM transmembrane" evidence="13">
    <location>
        <begin position="1"/>
        <end position="195"/>
    </location>
</feature>
<dbReference type="GO" id="GO:0005886">
    <property type="term" value="C:plasma membrane"/>
    <property type="evidence" value="ECO:0007669"/>
    <property type="project" value="UniProtKB-SubCell"/>
</dbReference>
<evidence type="ECO:0000256" key="2">
    <source>
        <dbReference type="ARBA" id="ARBA00006337"/>
    </source>
</evidence>
<name>A0A1I1W811_9BACT</name>
<feature type="transmembrane region" description="Helical" evidence="11">
    <location>
        <begin position="93"/>
        <end position="113"/>
    </location>
</feature>
<gene>
    <name evidence="14" type="ORF">SAMN02745121_02154</name>
</gene>
<organism evidence="14 15">
    <name type="scientific">Nannocystis exedens</name>
    <dbReference type="NCBI Taxonomy" id="54"/>
    <lineage>
        <taxon>Bacteria</taxon>
        <taxon>Pseudomonadati</taxon>
        <taxon>Myxococcota</taxon>
        <taxon>Polyangia</taxon>
        <taxon>Nannocystales</taxon>
        <taxon>Nannocystaceae</taxon>
        <taxon>Nannocystis</taxon>
    </lineage>
</organism>
<dbReference type="Gene3D" id="3.10.580.10">
    <property type="entry name" value="CBS-domain"/>
    <property type="match status" value="1"/>
</dbReference>
<evidence type="ECO:0000256" key="9">
    <source>
        <dbReference type="PROSITE-ProRule" id="PRU00703"/>
    </source>
</evidence>
<dbReference type="GO" id="GO:0050660">
    <property type="term" value="F:flavin adenine dinucleotide binding"/>
    <property type="evidence" value="ECO:0007669"/>
    <property type="project" value="InterPro"/>
</dbReference>
<dbReference type="EMBL" id="FOMX01000006">
    <property type="protein sequence ID" value="SFD91315.1"/>
    <property type="molecule type" value="Genomic_DNA"/>
</dbReference>
<evidence type="ECO:0000256" key="4">
    <source>
        <dbReference type="ARBA" id="ARBA00022692"/>
    </source>
</evidence>
<keyword evidence="6 10" id="KW-1133">Transmembrane helix</keyword>
<keyword evidence="8 10" id="KW-0472">Membrane</keyword>
<keyword evidence="3" id="KW-1003">Cell membrane</keyword>
<reference evidence="15" key="1">
    <citation type="submission" date="2016-10" db="EMBL/GenBank/DDBJ databases">
        <authorList>
            <person name="Varghese N."/>
            <person name="Submissions S."/>
        </authorList>
    </citation>
    <scope>NUCLEOTIDE SEQUENCE [LARGE SCALE GENOMIC DNA]</scope>
    <source>
        <strain evidence="15">ATCC 25963</strain>
    </source>
</reference>
<evidence type="ECO:0000259" key="13">
    <source>
        <dbReference type="PROSITE" id="PS51846"/>
    </source>
</evidence>
<dbReference type="PANTHER" id="PTHR22777:SF32">
    <property type="entry name" value="UPF0053 INNER MEMBRANE PROTEIN YFJD"/>
    <property type="match status" value="1"/>
</dbReference>
<evidence type="ECO:0000256" key="1">
    <source>
        <dbReference type="ARBA" id="ARBA00004651"/>
    </source>
</evidence>
<dbReference type="InterPro" id="IPR002550">
    <property type="entry name" value="CNNM"/>
</dbReference>
<feature type="domain" description="CBS" evidence="12">
    <location>
        <begin position="275"/>
        <end position="332"/>
    </location>
</feature>
<evidence type="ECO:0000256" key="10">
    <source>
        <dbReference type="PROSITE-ProRule" id="PRU01193"/>
    </source>
</evidence>
<evidence type="ECO:0000256" key="6">
    <source>
        <dbReference type="ARBA" id="ARBA00022989"/>
    </source>
</evidence>
<comment type="subcellular location">
    <subcellularLocation>
        <location evidence="1">Cell membrane</location>
        <topology evidence="1">Multi-pass membrane protein</topology>
    </subcellularLocation>
</comment>